<reference evidence="2 3" key="1">
    <citation type="submission" date="2016-08" db="EMBL/GenBank/DDBJ databases">
        <authorList>
            <person name="Seilhamer J.J."/>
        </authorList>
    </citation>
    <scope>NUCLEOTIDE SEQUENCE [LARGE SCALE GENOMIC DNA]</scope>
    <source>
        <strain evidence="2">L21-II-0</strain>
    </source>
</reference>
<name>A0A1M4MIK7_9EURY</name>
<feature type="transmembrane region" description="Helical" evidence="1">
    <location>
        <begin position="95"/>
        <end position="114"/>
    </location>
</feature>
<keyword evidence="1" id="KW-0472">Membrane</keyword>
<evidence type="ECO:0000313" key="3">
    <source>
        <dbReference type="Proteomes" id="UP000184671"/>
    </source>
</evidence>
<dbReference type="RefSeq" id="WP_074368990.1">
    <property type="nucleotide sequence ID" value="NZ_FMID01000017.1"/>
</dbReference>
<feature type="transmembrane region" description="Helical" evidence="1">
    <location>
        <begin position="35"/>
        <end position="55"/>
    </location>
</feature>
<dbReference type="STRING" id="118126.L21_0579"/>
<keyword evidence="1" id="KW-1133">Transmembrane helix</keyword>
<dbReference type="Proteomes" id="UP000184671">
    <property type="component" value="Unassembled WGS sequence"/>
</dbReference>
<dbReference type="OrthoDB" id="107680at2157"/>
<feature type="transmembrane region" description="Helical" evidence="1">
    <location>
        <begin position="61"/>
        <end position="83"/>
    </location>
</feature>
<evidence type="ECO:0000313" key="2">
    <source>
        <dbReference type="EMBL" id="SCL74696.1"/>
    </source>
</evidence>
<accession>A0A1M4MIK7</accession>
<gene>
    <name evidence="2" type="ORF">L21_0579</name>
</gene>
<organism evidence="2 3">
    <name type="scientific">Methanoculleus chikugoensis</name>
    <dbReference type="NCBI Taxonomy" id="118126"/>
    <lineage>
        <taxon>Archaea</taxon>
        <taxon>Methanobacteriati</taxon>
        <taxon>Methanobacteriota</taxon>
        <taxon>Stenosarchaea group</taxon>
        <taxon>Methanomicrobia</taxon>
        <taxon>Methanomicrobiales</taxon>
        <taxon>Methanomicrobiaceae</taxon>
        <taxon>Methanoculleus</taxon>
    </lineage>
</organism>
<evidence type="ECO:0000256" key="1">
    <source>
        <dbReference type="SAM" id="Phobius"/>
    </source>
</evidence>
<dbReference type="AlphaFoldDB" id="A0A1M4MIK7"/>
<protein>
    <submittedName>
        <fullName evidence="2">Uncharacterized protein</fullName>
    </submittedName>
</protein>
<dbReference type="EMBL" id="FMID01000017">
    <property type="protein sequence ID" value="SCL74696.1"/>
    <property type="molecule type" value="Genomic_DNA"/>
</dbReference>
<feature type="transmembrane region" description="Helical" evidence="1">
    <location>
        <begin position="6"/>
        <end position="23"/>
    </location>
</feature>
<sequence length="195" mass="20201">MSLLFFPAAAFVLAWPFALITLVGKLGQEKRRPAVSLGIGIMAVASGTIATVYAGAPATPLVSGIILLSMVTVSASAVATAYFLFGNVATSGRRLCAAAGSLLQVPFLIALFIGPDRLPGSAPPVFAEKLPVLGILFDALAEAIGTAGVPGYESFFSLGLQAGLYLEVFFGTAVICLIVGIVMRSLDRHKTEGRR</sequence>
<feature type="transmembrane region" description="Helical" evidence="1">
    <location>
        <begin position="164"/>
        <end position="186"/>
    </location>
</feature>
<keyword evidence="1" id="KW-0812">Transmembrane</keyword>
<proteinExistence type="predicted"/>